<dbReference type="AlphaFoldDB" id="A0A4R5DBW8"/>
<comment type="similarity">
    <text evidence="7">Belongs to the binding-protein-dependent transport system permease family.</text>
</comment>
<evidence type="ECO:0000256" key="5">
    <source>
        <dbReference type="ARBA" id="ARBA00022989"/>
    </source>
</evidence>
<keyword evidence="11" id="KW-1185">Reference proteome</keyword>
<dbReference type="EMBL" id="SMKZ01000011">
    <property type="protein sequence ID" value="TDE11206.1"/>
    <property type="molecule type" value="Genomic_DNA"/>
</dbReference>
<sequence length="319" mass="33653">MTAPRMLSEAQPVGLADSGTTDAADGSAARPTRLGQRPRRPLRRALTTTVRSPQGMVALGVVALFALAAVLAPLVAPHDPIAQDRDAVLAPPGGEYWLGTDQLGRDILSRIIFGARIALTVGIGGVLLGATVGTLLGIASAYYRGWVDSVTGRIWDALLAYPGLLLAIVVVAVLGTGTGQVLVAIALINIPVFARLARASTLRERERDYVVAAECLGGRDAHIMVKHLLPNVLGPLLVQLSLAIGMGILLEAGLSFIGLGTQPPQPSWGLMLNESRTYLRDAPWYGVFPGLTLAVFLLALNLLADSLRESLGGRKSRVW</sequence>
<keyword evidence="5 7" id="KW-1133">Transmembrane helix</keyword>
<comment type="subcellular location">
    <subcellularLocation>
        <location evidence="1 7">Cell membrane</location>
        <topology evidence="1 7">Multi-pass membrane protein</topology>
    </subcellularLocation>
</comment>
<gene>
    <name evidence="10" type="ORF">E1269_10085</name>
</gene>
<dbReference type="InterPro" id="IPR000515">
    <property type="entry name" value="MetI-like"/>
</dbReference>
<dbReference type="SUPFAM" id="SSF161098">
    <property type="entry name" value="MetI-like"/>
    <property type="match status" value="1"/>
</dbReference>
<dbReference type="PANTHER" id="PTHR43386:SF25">
    <property type="entry name" value="PEPTIDE ABC TRANSPORTER PERMEASE PROTEIN"/>
    <property type="match status" value="1"/>
</dbReference>
<feature type="domain" description="ABC transmembrane type-1" evidence="9">
    <location>
        <begin position="115"/>
        <end position="304"/>
    </location>
</feature>
<evidence type="ECO:0000313" key="10">
    <source>
        <dbReference type="EMBL" id="TDE11206.1"/>
    </source>
</evidence>
<feature type="transmembrane region" description="Helical" evidence="7">
    <location>
        <begin position="282"/>
        <end position="304"/>
    </location>
</feature>
<keyword evidence="4 7" id="KW-0812">Transmembrane</keyword>
<evidence type="ECO:0000256" key="8">
    <source>
        <dbReference type="SAM" id="MobiDB-lite"/>
    </source>
</evidence>
<evidence type="ECO:0000256" key="2">
    <source>
        <dbReference type="ARBA" id="ARBA00022448"/>
    </source>
</evidence>
<dbReference type="PANTHER" id="PTHR43386">
    <property type="entry name" value="OLIGOPEPTIDE TRANSPORT SYSTEM PERMEASE PROTEIN APPC"/>
    <property type="match status" value="1"/>
</dbReference>
<proteinExistence type="inferred from homology"/>
<dbReference type="CDD" id="cd06261">
    <property type="entry name" value="TM_PBP2"/>
    <property type="match status" value="1"/>
</dbReference>
<dbReference type="GO" id="GO:0055085">
    <property type="term" value="P:transmembrane transport"/>
    <property type="evidence" value="ECO:0007669"/>
    <property type="project" value="InterPro"/>
</dbReference>
<comment type="caution">
    <text evidence="10">The sequence shown here is derived from an EMBL/GenBank/DDBJ whole genome shotgun (WGS) entry which is preliminary data.</text>
</comment>
<keyword evidence="2 7" id="KW-0813">Transport</keyword>
<evidence type="ECO:0000256" key="6">
    <source>
        <dbReference type="ARBA" id="ARBA00023136"/>
    </source>
</evidence>
<keyword evidence="3" id="KW-1003">Cell membrane</keyword>
<dbReference type="InParanoid" id="A0A4R5DBW8"/>
<dbReference type="Pfam" id="PF12911">
    <property type="entry name" value="OppC_N"/>
    <property type="match status" value="1"/>
</dbReference>
<reference evidence="10 11" key="1">
    <citation type="submission" date="2019-03" db="EMBL/GenBank/DDBJ databases">
        <title>Draft genome sequences of novel Actinobacteria.</title>
        <authorList>
            <person name="Sahin N."/>
            <person name="Ay H."/>
            <person name="Saygin H."/>
        </authorList>
    </citation>
    <scope>NUCLEOTIDE SEQUENCE [LARGE SCALE GENOMIC DNA]</scope>
    <source>
        <strain evidence="10 11">5K138</strain>
    </source>
</reference>
<feature type="region of interest" description="Disordered" evidence="8">
    <location>
        <begin position="1"/>
        <end position="43"/>
    </location>
</feature>
<organism evidence="10 11">
    <name type="scientific">Jiangella asiatica</name>
    <dbReference type="NCBI Taxonomy" id="2530372"/>
    <lineage>
        <taxon>Bacteria</taxon>
        <taxon>Bacillati</taxon>
        <taxon>Actinomycetota</taxon>
        <taxon>Actinomycetes</taxon>
        <taxon>Jiangellales</taxon>
        <taxon>Jiangellaceae</taxon>
        <taxon>Jiangella</taxon>
    </lineage>
</organism>
<feature type="transmembrane region" description="Helical" evidence="7">
    <location>
        <begin position="56"/>
        <end position="76"/>
    </location>
</feature>
<feature type="transmembrane region" description="Helical" evidence="7">
    <location>
        <begin position="163"/>
        <end position="188"/>
    </location>
</feature>
<keyword evidence="6 7" id="KW-0472">Membrane</keyword>
<feature type="transmembrane region" description="Helical" evidence="7">
    <location>
        <begin position="236"/>
        <end position="262"/>
    </location>
</feature>
<dbReference type="OrthoDB" id="9812701at2"/>
<dbReference type="RefSeq" id="WP_131893958.1">
    <property type="nucleotide sequence ID" value="NZ_SMKZ01000011.1"/>
</dbReference>
<dbReference type="GO" id="GO:0005886">
    <property type="term" value="C:plasma membrane"/>
    <property type="evidence" value="ECO:0007669"/>
    <property type="project" value="UniProtKB-SubCell"/>
</dbReference>
<dbReference type="InterPro" id="IPR025966">
    <property type="entry name" value="OppC_N"/>
</dbReference>
<dbReference type="InterPro" id="IPR035906">
    <property type="entry name" value="MetI-like_sf"/>
</dbReference>
<evidence type="ECO:0000256" key="4">
    <source>
        <dbReference type="ARBA" id="ARBA00022692"/>
    </source>
</evidence>
<name>A0A4R5DBW8_9ACTN</name>
<evidence type="ECO:0000313" key="11">
    <source>
        <dbReference type="Proteomes" id="UP000294739"/>
    </source>
</evidence>
<accession>A0A4R5DBW8</accession>
<evidence type="ECO:0000256" key="1">
    <source>
        <dbReference type="ARBA" id="ARBA00004651"/>
    </source>
</evidence>
<dbReference type="Gene3D" id="1.10.3720.10">
    <property type="entry name" value="MetI-like"/>
    <property type="match status" value="1"/>
</dbReference>
<feature type="transmembrane region" description="Helical" evidence="7">
    <location>
        <begin position="117"/>
        <end position="143"/>
    </location>
</feature>
<dbReference type="Pfam" id="PF00528">
    <property type="entry name" value="BPD_transp_1"/>
    <property type="match status" value="1"/>
</dbReference>
<dbReference type="PROSITE" id="PS50928">
    <property type="entry name" value="ABC_TM1"/>
    <property type="match status" value="1"/>
</dbReference>
<protein>
    <submittedName>
        <fullName evidence="10">ABC transporter permease</fullName>
    </submittedName>
</protein>
<evidence type="ECO:0000259" key="9">
    <source>
        <dbReference type="PROSITE" id="PS50928"/>
    </source>
</evidence>
<evidence type="ECO:0000256" key="3">
    <source>
        <dbReference type="ARBA" id="ARBA00022475"/>
    </source>
</evidence>
<evidence type="ECO:0000256" key="7">
    <source>
        <dbReference type="RuleBase" id="RU363032"/>
    </source>
</evidence>
<dbReference type="Proteomes" id="UP000294739">
    <property type="component" value="Unassembled WGS sequence"/>
</dbReference>
<dbReference type="InterPro" id="IPR050366">
    <property type="entry name" value="BP-dependent_transpt_permease"/>
</dbReference>